<dbReference type="GeneID" id="6505616"/>
<dbReference type="OrthoDB" id="7881975at2759"/>
<organism evidence="7 8">
    <name type="scientific">Drosophila ananassae</name>
    <name type="common">Fruit fly</name>
    <dbReference type="NCBI Taxonomy" id="7217"/>
    <lineage>
        <taxon>Eukaryota</taxon>
        <taxon>Metazoa</taxon>
        <taxon>Ecdysozoa</taxon>
        <taxon>Arthropoda</taxon>
        <taxon>Hexapoda</taxon>
        <taxon>Insecta</taxon>
        <taxon>Pterygota</taxon>
        <taxon>Neoptera</taxon>
        <taxon>Endopterygota</taxon>
        <taxon>Diptera</taxon>
        <taxon>Brachycera</taxon>
        <taxon>Muscomorpha</taxon>
        <taxon>Ephydroidea</taxon>
        <taxon>Drosophilidae</taxon>
        <taxon>Drosophila</taxon>
        <taxon>Sophophora</taxon>
    </lineage>
</organism>
<dbReference type="EMBL" id="CH902623">
    <property type="protein sequence ID" value="EDV30387.2"/>
    <property type="molecule type" value="Genomic_DNA"/>
</dbReference>
<name>B3MSZ7_DROAN</name>
<evidence type="ECO:0000256" key="4">
    <source>
        <dbReference type="ARBA" id="ARBA00022989"/>
    </source>
</evidence>
<feature type="transmembrane region" description="Helical" evidence="6">
    <location>
        <begin position="284"/>
        <end position="306"/>
    </location>
</feature>
<dbReference type="eggNOG" id="ENOG502TD1C">
    <property type="taxonomic scope" value="Eukaryota"/>
</dbReference>
<feature type="transmembrane region" description="Helical" evidence="6">
    <location>
        <begin position="32"/>
        <end position="51"/>
    </location>
</feature>
<dbReference type="Proteomes" id="UP000007801">
    <property type="component" value="Unassembled WGS sequence"/>
</dbReference>
<keyword evidence="2 6" id="KW-1003">Cell membrane</keyword>
<keyword evidence="4 6" id="KW-1133">Transmembrane helix</keyword>
<dbReference type="FunCoup" id="B3MSZ7">
    <property type="interactions" value="7"/>
</dbReference>
<comment type="function">
    <text evidence="6">Gustatory receptor which mediates acceptance or avoidance behavior, depending on its substrates.</text>
</comment>
<feature type="transmembrane region" description="Helical" evidence="6">
    <location>
        <begin position="63"/>
        <end position="84"/>
    </location>
</feature>
<keyword evidence="6" id="KW-0807">Transducer</keyword>
<evidence type="ECO:0000313" key="8">
    <source>
        <dbReference type="Proteomes" id="UP000007801"/>
    </source>
</evidence>
<accession>B3MSZ7</accession>
<dbReference type="InterPro" id="IPR013604">
    <property type="entry name" value="7TM_chemorcpt"/>
</dbReference>
<reference evidence="7 8" key="1">
    <citation type="journal article" date="2007" name="Nature">
        <title>Evolution of genes and genomes on the Drosophila phylogeny.</title>
        <authorList>
            <consortium name="Drosophila 12 Genomes Consortium"/>
            <person name="Clark A.G."/>
            <person name="Eisen M.B."/>
            <person name="Smith D.R."/>
            <person name="Bergman C.M."/>
            <person name="Oliver B."/>
            <person name="Markow T.A."/>
            <person name="Kaufman T.C."/>
            <person name="Kellis M."/>
            <person name="Gelbart W."/>
            <person name="Iyer V.N."/>
            <person name="Pollard D.A."/>
            <person name="Sackton T.B."/>
            <person name="Larracuente A.M."/>
            <person name="Singh N.D."/>
            <person name="Abad J.P."/>
            <person name="Abt D.N."/>
            <person name="Adryan B."/>
            <person name="Aguade M."/>
            <person name="Akashi H."/>
            <person name="Anderson W.W."/>
            <person name="Aquadro C.F."/>
            <person name="Ardell D.H."/>
            <person name="Arguello R."/>
            <person name="Artieri C.G."/>
            <person name="Barbash D.A."/>
            <person name="Barker D."/>
            <person name="Barsanti P."/>
            <person name="Batterham P."/>
            <person name="Batzoglou S."/>
            <person name="Begun D."/>
            <person name="Bhutkar A."/>
            <person name="Blanco E."/>
            <person name="Bosak S.A."/>
            <person name="Bradley R.K."/>
            <person name="Brand A.D."/>
            <person name="Brent M.R."/>
            <person name="Brooks A.N."/>
            <person name="Brown R.H."/>
            <person name="Butlin R.K."/>
            <person name="Caggese C."/>
            <person name="Calvi B.R."/>
            <person name="Bernardo de Carvalho A."/>
            <person name="Caspi A."/>
            <person name="Castrezana S."/>
            <person name="Celniker S.E."/>
            <person name="Chang J.L."/>
            <person name="Chapple C."/>
            <person name="Chatterji S."/>
            <person name="Chinwalla A."/>
            <person name="Civetta A."/>
            <person name="Clifton S.W."/>
            <person name="Comeron J.M."/>
            <person name="Costello J.C."/>
            <person name="Coyne J.A."/>
            <person name="Daub J."/>
            <person name="David R.G."/>
            <person name="Delcher A.L."/>
            <person name="Delehaunty K."/>
            <person name="Do C.B."/>
            <person name="Ebling H."/>
            <person name="Edwards K."/>
            <person name="Eickbush T."/>
            <person name="Evans J.D."/>
            <person name="Filipski A."/>
            <person name="Findeiss S."/>
            <person name="Freyhult E."/>
            <person name="Fulton L."/>
            <person name="Fulton R."/>
            <person name="Garcia A.C."/>
            <person name="Gardiner A."/>
            <person name="Garfield D.A."/>
            <person name="Garvin B.E."/>
            <person name="Gibson G."/>
            <person name="Gilbert D."/>
            <person name="Gnerre S."/>
            <person name="Godfrey J."/>
            <person name="Good R."/>
            <person name="Gotea V."/>
            <person name="Gravely B."/>
            <person name="Greenberg A.J."/>
            <person name="Griffiths-Jones S."/>
            <person name="Gross S."/>
            <person name="Guigo R."/>
            <person name="Gustafson E.A."/>
            <person name="Haerty W."/>
            <person name="Hahn M.W."/>
            <person name="Halligan D.L."/>
            <person name="Halpern A.L."/>
            <person name="Halter G.M."/>
            <person name="Han M.V."/>
            <person name="Heger A."/>
            <person name="Hillier L."/>
            <person name="Hinrichs A.S."/>
            <person name="Holmes I."/>
            <person name="Hoskins R.A."/>
            <person name="Hubisz M.J."/>
            <person name="Hultmark D."/>
            <person name="Huntley M.A."/>
            <person name="Jaffe D.B."/>
            <person name="Jagadeeshan S."/>
            <person name="Jeck W.R."/>
            <person name="Johnson J."/>
            <person name="Jones C.D."/>
            <person name="Jordan W.C."/>
            <person name="Karpen G.H."/>
            <person name="Kataoka E."/>
            <person name="Keightley P.D."/>
            <person name="Kheradpour P."/>
            <person name="Kirkness E.F."/>
            <person name="Koerich L.B."/>
            <person name="Kristiansen K."/>
            <person name="Kudrna D."/>
            <person name="Kulathinal R.J."/>
            <person name="Kumar S."/>
            <person name="Kwok R."/>
            <person name="Lander E."/>
            <person name="Langley C.H."/>
            <person name="Lapoint R."/>
            <person name="Lazzaro B.P."/>
            <person name="Lee S.J."/>
            <person name="Levesque L."/>
            <person name="Li R."/>
            <person name="Lin C.F."/>
            <person name="Lin M.F."/>
            <person name="Lindblad-Toh K."/>
            <person name="Llopart A."/>
            <person name="Long M."/>
            <person name="Low L."/>
            <person name="Lozovsky E."/>
            <person name="Lu J."/>
            <person name="Luo M."/>
            <person name="Machado C.A."/>
            <person name="Makalowski W."/>
            <person name="Marzo M."/>
            <person name="Matsuda M."/>
            <person name="Matzkin L."/>
            <person name="McAllister B."/>
            <person name="McBride C.S."/>
            <person name="McKernan B."/>
            <person name="McKernan K."/>
            <person name="Mendez-Lago M."/>
            <person name="Minx P."/>
            <person name="Mollenhauer M.U."/>
            <person name="Montooth K."/>
            <person name="Mount S.M."/>
            <person name="Mu X."/>
            <person name="Myers E."/>
            <person name="Negre B."/>
            <person name="Newfeld S."/>
            <person name="Nielsen R."/>
            <person name="Noor M.A."/>
            <person name="O'Grady P."/>
            <person name="Pachter L."/>
            <person name="Papaceit M."/>
            <person name="Parisi M.J."/>
            <person name="Parisi M."/>
            <person name="Parts L."/>
            <person name="Pedersen J.S."/>
            <person name="Pesole G."/>
            <person name="Phillippy A.M."/>
            <person name="Ponting C.P."/>
            <person name="Pop M."/>
            <person name="Porcelli D."/>
            <person name="Powell J.R."/>
            <person name="Prohaska S."/>
            <person name="Pruitt K."/>
            <person name="Puig M."/>
            <person name="Quesneville H."/>
            <person name="Ram K.R."/>
            <person name="Rand D."/>
            <person name="Rasmussen M.D."/>
            <person name="Reed L.K."/>
            <person name="Reenan R."/>
            <person name="Reily A."/>
            <person name="Remington K.A."/>
            <person name="Rieger T.T."/>
            <person name="Ritchie M.G."/>
            <person name="Robin C."/>
            <person name="Rogers Y.H."/>
            <person name="Rohde C."/>
            <person name="Rozas J."/>
            <person name="Rubenfield M.J."/>
            <person name="Ruiz A."/>
            <person name="Russo S."/>
            <person name="Salzberg S.L."/>
            <person name="Sanchez-Gracia A."/>
            <person name="Saranga D.J."/>
            <person name="Sato H."/>
            <person name="Schaeffer S.W."/>
            <person name="Schatz M.C."/>
            <person name="Schlenke T."/>
            <person name="Schwartz R."/>
            <person name="Segarra C."/>
            <person name="Singh R.S."/>
            <person name="Sirot L."/>
            <person name="Sirota M."/>
            <person name="Sisneros N.B."/>
            <person name="Smith C.D."/>
            <person name="Smith T.F."/>
            <person name="Spieth J."/>
            <person name="Stage D.E."/>
            <person name="Stark A."/>
            <person name="Stephan W."/>
            <person name="Strausberg R.L."/>
            <person name="Strempel S."/>
            <person name="Sturgill D."/>
            <person name="Sutton G."/>
            <person name="Sutton G.G."/>
            <person name="Tao W."/>
            <person name="Teichmann S."/>
            <person name="Tobari Y.N."/>
            <person name="Tomimura Y."/>
            <person name="Tsolas J.M."/>
            <person name="Valente V.L."/>
            <person name="Venter E."/>
            <person name="Venter J.C."/>
            <person name="Vicario S."/>
            <person name="Vieira F.G."/>
            <person name="Vilella A.J."/>
            <person name="Villasante A."/>
            <person name="Walenz B."/>
            <person name="Wang J."/>
            <person name="Wasserman M."/>
            <person name="Watts T."/>
            <person name="Wilson D."/>
            <person name="Wilson R.K."/>
            <person name="Wing R.A."/>
            <person name="Wolfner M.F."/>
            <person name="Wong A."/>
            <person name="Wong G.K."/>
            <person name="Wu C.I."/>
            <person name="Wu G."/>
            <person name="Yamamoto D."/>
            <person name="Yang H.P."/>
            <person name="Yang S.P."/>
            <person name="Yorke J.A."/>
            <person name="Yoshida K."/>
            <person name="Zdobnov E."/>
            <person name="Zhang P."/>
            <person name="Zhang Y."/>
            <person name="Zimin A.V."/>
            <person name="Baldwin J."/>
            <person name="Abdouelleil A."/>
            <person name="Abdulkadir J."/>
            <person name="Abebe A."/>
            <person name="Abera B."/>
            <person name="Abreu J."/>
            <person name="Acer S.C."/>
            <person name="Aftuck L."/>
            <person name="Alexander A."/>
            <person name="An P."/>
            <person name="Anderson E."/>
            <person name="Anderson S."/>
            <person name="Arachi H."/>
            <person name="Azer M."/>
            <person name="Bachantsang P."/>
            <person name="Barry A."/>
            <person name="Bayul T."/>
            <person name="Berlin A."/>
            <person name="Bessette D."/>
            <person name="Bloom T."/>
            <person name="Blye J."/>
            <person name="Boguslavskiy L."/>
            <person name="Bonnet C."/>
            <person name="Boukhgalter B."/>
            <person name="Bourzgui I."/>
            <person name="Brown A."/>
            <person name="Cahill P."/>
            <person name="Channer S."/>
            <person name="Cheshatsang Y."/>
            <person name="Chuda L."/>
            <person name="Citroen M."/>
            <person name="Collymore A."/>
            <person name="Cooke P."/>
            <person name="Costello M."/>
            <person name="D'Aco K."/>
            <person name="Daza R."/>
            <person name="De Haan G."/>
            <person name="DeGray S."/>
            <person name="DeMaso C."/>
            <person name="Dhargay N."/>
            <person name="Dooley K."/>
            <person name="Dooley E."/>
            <person name="Doricent M."/>
            <person name="Dorje P."/>
            <person name="Dorjee K."/>
            <person name="Dupes A."/>
            <person name="Elong R."/>
            <person name="Falk J."/>
            <person name="Farina A."/>
            <person name="Faro S."/>
            <person name="Ferguson D."/>
            <person name="Fisher S."/>
            <person name="Foley C.D."/>
            <person name="Franke A."/>
            <person name="Friedrich D."/>
            <person name="Gadbois L."/>
            <person name="Gearin G."/>
            <person name="Gearin C.R."/>
            <person name="Giannoukos G."/>
            <person name="Goode T."/>
            <person name="Graham J."/>
            <person name="Grandbois E."/>
            <person name="Grewal S."/>
            <person name="Gyaltsen K."/>
            <person name="Hafez N."/>
            <person name="Hagos B."/>
            <person name="Hall J."/>
            <person name="Henson C."/>
            <person name="Hollinger A."/>
            <person name="Honan T."/>
            <person name="Huard M.D."/>
            <person name="Hughes L."/>
            <person name="Hurhula B."/>
            <person name="Husby M.E."/>
            <person name="Kamat A."/>
            <person name="Kanga B."/>
            <person name="Kashin S."/>
            <person name="Khazanovich D."/>
            <person name="Kisner P."/>
            <person name="Lance K."/>
            <person name="Lara M."/>
            <person name="Lee W."/>
            <person name="Lennon N."/>
            <person name="Letendre F."/>
            <person name="LeVine R."/>
            <person name="Lipovsky A."/>
            <person name="Liu X."/>
            <person name="Liu J."/>
            <person name="Liu S."/>
            <person name="Lokyitsang T."/>
            <person name="Lokyitsang Y."/>
            <person name="Lubonja R."/>
            <person name="Lui A."/>
            <person name="MacDonald P."/>
            <person name="Magnisalis V."/>
            <person name="Maru K."/>
            <person name="Matthews C."/>
            <person name="McCusker W."/>
            <person name="McDonough S."/>
            <person name="Mehta T."/>
            <person name="Meldrim J."/>
            <person name="Meneus L."/>
            <person name="Mihai O."/>
            <person name="Mihalev A."/>
            <person name="Mihova T."/>
            <person name="Mittelman R."/>
            <person name="Mlenga V."/>
            <person name="Montmayeur A."/>
            <person name="Mulrain L."/>
            <person name="Navidi A."/>
            <person name="Naylor J."/>
            <person name="Negash T."/>
            <person name="Nguyen T."/>
            <person name="Nguyen N."/>
            <person name="Nicol R."/>
            <person name="Norbu C."/>
            <person name="Norbu N."/>
            <person name="Novod N."/>
            <person name="O'Neill B."/>
            <person name="Osman S."/>
            <person name="Markiewicz E."/>
            <person name="Oyono O.L."/>
            <person name="Patti C."/>
            <person name="Phunkhang P."/>
            <person name="Pierre F."/>
            <person name="Priest M."/>
            <person name="Raghuraman S."/>
            <person name="Rege F."/>
            <person name="Reyes R."/>
            <person name="Rise C."/>
            <person name="Rogov P."/>
            <person name="Ross K."/>
            <person name="Ryan E."/>
            <person name="Settipalli S."/>
            <person name="Shea T."/>
            <person name="Sherpa N."/>
            <person name="Shi L."/>
            <person name="Shih D."/>
            <person name="Sparrow T."/>
            <person name="Spaulding J."/>
            <person name="Stalker J."/>
            <person name="Stange-Thomann N."/>
            <person name="Stavropoulos S."/>
            <person name="Stone C."/>
            <person name="Strader C."/>
            <person name="Tesfaye S."/>
            <person name="Thomson T."/>
            <person name="Thoulutsang Y."/>
            <person name="Thoulutsang D."/>
            <person name="Topham K."/>
            <person name="Topping I."/>
            <person name="Tsamla T."/>
            <person name="Vassiliev H."/>
            <person name="Vo A."/>
            <person name="Wangchuk T."/>
            <person name="Wangdi T."/>
            <person name="Weiand M."/>
            <person name="Wilkinson J."/>
            <person name="Wilson A."/>
            <person name="Yadav S."/>
            <person name="Young G."/>
            <person name="Yu Q."/>
            <person name="Zembek L."/>
            <person name="Zhong D."/>
            <person name="Zimmer A."/>
            <person name="Zwirko Z."/>
            <person name="Jaffe D.B."/>
            <person name="Alvarez P."/>
            <person name="Brockman W."/>
            <person name="Butler J."/>
            <person name="Chin C."/>
            <person name="Gnerre S."/>
            <person name="Grabherr M."/>
            <person name="Kleber M."/>
            <person name="Mauceli E."/>
            <person name="MacCallum I."/>
        </authorList>
    </citation>
    <scope>NUCLEOTIDE SEQUENCE [LARGE SCALE GENOMIC DNA]</scope>
    <source>
        <strain evidence="8">Tucson 14024-0371.13</strain>
    </source>
</reference>
<gene>
    <name evidence="7" type="primary">Dana\GF22967</name>
    <name evidence="7" type="synonym">dana_GLEANR_7504</name>
    <name evidence="7" type="ORF">GF22967</name>
</gene>
<keyword evidence="8" id="KW-1185">Reference proteome</keyword>
<dbReference type="Pfam" id="PF08395">
    <property type="entry name" value="7tm_7"/>
    <property type="match status" value="1"/>
</dbReference>
<evidence type="ECO:0000256" key="6">
    <source>
        <dbReference type="RuleBase" id="RU363108"/>
    </source>
</evidence>
<dbReference type="CTD" id="117338"/>
<comment type="caution">
    <text evidence="6">Lacks conserved residue(s) required for the propagation of feature annotation.</text>
</comment>
<dbReference type="GO" id="GO:0050909">
    <property type="term" value="P:sensory perception of taste"/>
    <property type="evidence" value="ECO:0007669"/>
    <property type="project" value="InterPro"/>
</dbReference>
<sequence length="425" mass="49626">MRSVIRKIRRLLFAWQRLVPARFRWYKVHSQLVLICLTGIIFLNTLFGVYLGRFDFRRRKFVFSKLVTAYSFVMATIFVAYYIWHVYEEMSTGQLSRSHTIEIYCYMNVCVCLINYVTQWEKTSQIIGFQNSVPLFEILNSMDVSLKVVTKSFTYSIIKTIACPLIEYVALSLYQRRAHPELNWTSFATARTMLPVLVANQINNCFFGGLVIADLVVHAINRKLEDLVKEANMLQTPVQMGLHKPYYRMRRFCELADGLDEMVEKYYYCAILSKGYLRFTDWSMVLSMLMNLIGITLGFYNQYMAIADHYINEEPFDFYLSIVLLVFLSVPFMELVMVARISNQTLRETRKTGDLLQQIDLQNADVRFKQVVHSFWLHVSTINYKLVPLGLLELNTNLVNSVFSSVTGFLLILIQSDLTLRFSLK</sequence>
<evidence type="ECO:0000256" key="2">
    <source>
        <dbReference type="ARBA" id="ARBA00022475"/>
    </source>
</evidence>
<dbReference type="HOGENOM" id="CLU_720168_0_0_1"/>
<dbReference type="GO" id="GO:0005886">
    <property type="term" value="C:plasma membrane"/>
    <property type="evidence" value="ECO:0007669"/>
    <property type="project" value="UniProtKB-SubCell"/>
</dbReference>
<keyword evidence="3 6" id="KW-0812">Transmembrane</keyword>
<evidence type="ECO:0000256" key="3">
    <source>
        <dbReference type="ARBA" id="ARBA00022692"/>
    </source>
</evidence>
<dbReference type="InParanoid" id="B3MSZ7"/>
<comment type="similarity">
    <text evidence="6">Belongs to the insect chemoreceptor superfamily. Gustatory receptor (GR) family.</text>
</comment>
<dbReference type="GO" id="GO:0007165">
    <property type="term" value="P:signal transduction"/>
    <property type="evidence" value="ECO:0007669"/>
    <property type="project" value="UniProtKB-KW"/>
</dbReference>
<protein>
    <recommendedName>
        <fullName evidence="6">Gustatory receptor</fullName>
    </recommendedName>
</protein>
<dbReference type="KEGG" id="dan:6505616"/>
<comment type="subcellular location">
    <subcellularLocation>
        <location evidence="1 6">Cell membrane</location>
        <topology evidence="1 6">Multi-pass membrane protein</topology>
    </subcellularLocation>
</comment>
<keyword evidence="5 6" id="KW-0472">Membrane</keyword>
<proteinExistence type="inferred from homology"/>
<evidence type="ECO:0000313" key="7">
    <source>
        <dbReference type="EMBL" id="EDV30387.2"/>
    </source>
</evidence>
<dbReference type="AlphaFoldDB" id="B3MSZ7"/>
<evidence type="ECO:0000256" key="1">
    <source>
        <dbReference type="ARBA" id="ARBA00004651"/>
    </source>
</evidence>
<keyword evidence="6" id="KW-0675">Receptor</keyword>
<dbReference type="STRING" id="7217.B3MSZ7"/>
<evidence type="ECO:0000256" key="5">
    <source>
        <dbReference type="ARBA" id="ARBA00023136"/>
    </source>
</evidence>
<feature type="transmembrane region" description="Helical" evidence="6">
    <location>
        <begin position="318"/>
        <end position="341"/>
    </location>
</feature>